<evidence type="ECO:0000313" key="2">
    <source>
        <dbReference type="Proteomes" id="UP000005234"/>
    </source>
</evidence>
<protein>
    <submittedName>
        <fullName evidence="1">Uncharacterized protein</fullName>
    </submittedName>
</protein>
<organism evidence="1 2">
    <name type="scientific">Frateuria aurantia (strain ATCC 33424 / DSM 6220 / KCTC 2777 / LMG 1558 / NBRC 3245 / NCIMB 13370)</name>
    <name type="common">Acetobacter aurantius</name>
    <dbReference type="NCBI Taxonomy" id="767434"/>
    <lineage>
        <taxon>Bacteria</taxon>
        <taxon>Pseudomonadati</taxon>
        <taxon>Pseudomonadota</taxon>
        <taxon>Gammaproteobacteria</taxon>
        <taxon>Lysobacterales</taxon>
        <taxon>Rhodanobacteraceae</taxon>
        <taxon>Frateuria</taxon>
    </lineage>
</organism>
<accession>H8L2I7</accession>
<dbReference type="Proteomes" id="UP000005234">
    <property type="component" value="Chromosome"/>
</dbReference>
<sequence>MNFITTIRWLFRRLFVKESPMTEPVQPAVAGTAAVAQPAQSVQPAVVRTDVVQAQPVVADPSVEQLKAEVAALKAELAKVEPARQKFVELLKSVGHDVELVADEAWALAKKAI</sequence>
<dbReference type="STRING" id="767434.Fraau_0990"/>
<gene>
    <name evidence="1" type="ordered locus">Fraau_0990</name>
</gene>
<reference evidence="1" key="1">
    <citation type="submission" date="2012-02" db="EMBL/GenBank/DDBJ databases">
        <title>The complete genome of Frateuria aurantia DSM 6220.</title>
        <authorList>
            <consortium name="US DOE Joint Genome Institute (JGI-PGF)"/>
            <person name="Lucas S."/>
            <person name="Copeland A."/>
            <person name="Lapidus A."/>
            <person name="Glavina del Rio T."/>
            <person name="Dalin E."/>
            <person name="Tice H."/>
            <person name="Bruce D."/>
            <person name="Goodwin L."/>
            <person name="Pitluck S."/>
            <person name="Peters L."/>
            <person name="Ovchinnikova G."/>
            <person name="Teshima H."/>
            <person name="Kyrpides N."/>
            <person name="Mavromatis K."/>
            <person name="Ivanova N."/>
            <person name="Brettin T."/>
            <person name="Detter J.C."/>
            <person name="Han C."/>
            <person name="Larimer F."/>
            <person name="Land M."/>
            <person name="Hauser L."/>
            <person name="Markowitz V."/>
            <person name="Cheng J.-F."/>
            <person name="Hugenholtz P."/>
            <person name="Woyke T."/>
            <person name="Wu D."/>
            <person name="Brambilla E."/>
            <person name="Klenk H.-P."/>
            <person name="Eisen J.A."/>
        </authorList>
    </citation>
    <scope>NUCLEOTIDE SEQUENCE</scope>
    <source>
        <strain evidence="1">DSM 6220</strain>
    </source>
</reference>
<keyword evidence="2" id="KW-1185">Reference proteome</keyword>
<dbReference type="KEGG" id="fau:Fraau_0990"/>
<dbReference type="AlphaFoldDB" id="H8L2I7"/>
<dbReference type="EMBL" id="CP003350">
    <property type="protein sequence ID" value="AFC85454.1"/>
    <property type="molecule type" value="Genomic_DNA"/>
</dbReference>
<proteinExistence type="predicted"/>
<evidence type="ECO:0000313" key="1">
    <source>
        <dbReference type="EMBL" id="AFC85454.1"/>
    </source>
</evidence>
<dbReference type="HOGENOM" id="CLU_2129750_0_0_6"/>
<name>H8L2I7_FRAAD</name>